<dbReference type="EMBL" id="ML977323">
    <property type="protein sequence ID" value="KAF2115191.1"/>
    <property type="molecule type" value="Genomic_DNA"/>
</dbReference>
<sequence>MSGYAQHPLLLATAIAHGVLSLGHTAKGLDQFKHPSLNTLPTALRGAIKAGWYEGSVFFAIVGILNYKWSQTGVVGLADKAIASLLTTLLVGAGSYYYKTGDKGTASTLAIVAILQGLGARNASI</sequence>
<protein>
    <submittedName>
        <fullName evidence="1">Uncharacterized protein</fullName>
    </submittedName>
</protein>
<name>A0A6A5Z9U7_9PLEO</name>
<evidence type="ECO:0000313" key="1">
    <source>
        <dbReference type="EMBL" id="KAF2115191.1"/>
    </source>
</evidence>
<reference evidence="1" key="1">
    <citation type="journal article" date="2020" name="Stud. Mycol.">
        <title>101 Dothideomycetes genomes: a test case for predicting lifestyles and emergence of pathogens.</title>
        <authorList>
            <person name="Haridas S."/>
            <person name="Albert R."/>
            <person name="Binder M."/>
            <person name="Bloem J."/>
            <person name="Labutti K."/>
            <person name="Salamov A."/>
            <person name="Andreopoulos B."/>
            <person name="Baker S."/>
            <person name="Barry K."/>
            <person name="Bills G."/>
            <person name="Bluhm B."/>
            <person name="Cannon C."/>
            <person name="Castanera R."/>
            <person name="Culley D."/>
            <person name="Daum C."/>
            <person name="Ezra D."/>
            <person name="Gonzalez J."/>
            <person name="Henrissat B."/>
            <person name="Kuo A."/>
            <person name="Liang C."/>
            <person name="Lipzen A."/>
            <person name="Lutzoni F."/>
            <person name="Magnuson J."/>
            <person name="Mondo S."/>
            <person name="Nolan M."/>
            <person name="Ohm R."/>
            <person name="Pangilinan J."/>
            <person name="Park H.-J."/>
            <person name="Ramirez L."/>
            <person name="Alfaro M."/>
            <person name="Sun H."/>
            <person name="Tritt A."/>
            <person name="Yoshinaga Y."/>
            <person name="Zwiers L.-H."/>
            <person name="Turgeon B."/>
            <person name="Goodwin S."/>
            <person name="Spatafora J."/>
            <person name="Crous P."/>
            <person name="Grigoriev I."/>
        </authorList>
    </citation>
    <scope>NUCLEOTIDE SEQUENCE</scope>
    <source>
        <strain evidence="1">CBS 627.86</strain>
    </source>
</reference>
<accession>A0A6A5Z9U7</accession>
<organism evidence="1 2">
    <name type="scientific">Lophiotrema nucula</name>
    <dbReference type="NCBI Taxonomy" id="690887"/>
    <lineage>
        <taxon>Eukaryota</taxon>
        <taxon>Fungi</taxon>
        <taxon>Dikarya</taxon>
        <taxon>Ascomycota</taxon>
        <taxon>Pezizomycotina</taxon>
        <taxon>Dothideomycetes</taxon>
        <taxon>Pleosporomycetidae</taxon>
        <taxon>Pleosporales</taxon>
        <taxon>Lophiotremataceae</taxon>
        <taxon>Lophiotrema</taxon>
    </lineage>
</organism>
<dbReference type="AlphaFoldDB" id="A0A6A5Z9U7"/>
<keyword evidence="2" id="KW-1185">Reference proteome</keyword>
<dbReference type="Proteomes" id="UP000799770">
    <property type="component" value="Unassembled WGS sequence"/>
</dbReference>
<proteinExistence type="predicted"/>
<dbReference type="OrthoDB" id="5399817at2759"/>
<gene>
    <name evidence="1" type="ORF">BDV96DRAFT_63419</name>
</gene>
<evidence type="ECO:0000313" key="2">
    <source>
        <dbReference type="Proteomes" id="UP000799770"/>
    </source>
</evidence>